<organism evidence="2 3">
    <name type="scientific">Aureispira anguillae</name>
    <dbReference type="NCBI Taxonomy" id="2864201"/>
    <lineage>
        <taxon>Bacteria</taxon>
        <taxon>Pseudomonadati</taxon>
        <taxon>Bacteroidota</taxon>
        <taxon>Saprospiria</taxon>
        <taxon>Saprospirales</taxon>
        <taxon>Saprospiraceae</taxon>
        <taxon>Aureispira</taxon>
    </lineage>
</organism>
<evidence type="ECO:0000313" key="3">
    <source>
        <dbReference type="Proteomes" id="UP001060919"/>
    </source>
</evidence>
<feature type="transmembrane region" description="Helical" evidence="1">
    <location>
        <begin position="6"/>
        <end position="27"/>
    </location>
</feature>
<dbReference type="AlphaFoldDB" id="A0A915YC55"/>
<dbReference type="EMBL" id="AP026867">
    <property type="protein sequence ID" value="BDS10370.1"/>
    <property type="molecule type" value="Genomic_DNA"/>
</dbReference>
<sequence>MKPSNFYCFTIYQMIILFFLGASPILGQRSIYEEDIKLIVRTTGRLLTPHKLLMVVDVEIPEGWKLKVENGYESMLQDGIDTVDMALKFSPKPSYTIVQRLKADRKPSSKGYYYKKVRFVQTMRIDTAQLPINIDAELRLSAVRLDEKDFAKGLPCCLLQVCKKRKDVKTIKVGWDCDRREKVYLEDVLK</sequence>
<reference evidence="2" key="1">
    <citation type="submission" date="2022-09" db="EMBL/GenBank/DDBJ databases">
        <title>Aureispira anguillicida sp. nov., isolated from Leptocephalus of Japanese eel Anguilla japonica.</title>
        <authorList>
            <person name="Yuasa K."/>
            <person name="Mekata T."/>
            <person name="Ikunari K."/>
        </authorList>
    </citation>
    <scope>NUCLEOTIDE SEQUENCE</scope>
    <source>
        <strain evidence="2">EL160426</strain>
    </source>
</reference>
<keyword evidence="1" id="KW-1133">Transmembrane helix</keyword>
<keyword evidence="3" id="KW-1185">Reference proteome</keyword>
<protein>
    <submittedName>
        <fullName evidence="2">Uncharacterized protein</fullName>
    </submittedName>
</protein>
<gene>
    <name evidence="2" type="ORF">AsAng_0010780</name>
</gene>
<evidence type="ECO:0000256" key="1">
    <source>
        <dbReference type="SAM" id="Phobius"/>
    </source>
</evidence>
<keyword evidence="1" id="KW-0812">Transmembrane</keyword>
<dbReference type="KEGG" id="aup:AsAng_0010780"/>
<evidence type="ECO:0000313" key="2">
    <source>
        <dbReference type="EMBL" id="BDS10370.1"/>
    </source>
</evidence>
<accession>A0A915YC55</accession>
<name>A0A915YC55_9BACT</name>
<dbReference type="Proteomes" id="UP001060919">
    <property type="component" value="Chromosome"/>
</dbReference>
<proteinExistence type="predicted"/>
<keyword evidence="1" id="KW-0472">Membrane</keyword>